<comment type="caution">
    <text evidence="1">The sequence shown here is derived from an EMBL/GenBank/DDBJ whole genome shotgun (WGS) entry which is preliminary data.</text>
</comment>
<gene>
    <name evidence="1" type="ORF">E2C01_077375</name>
</gene>
<organism evidence="1 2">
    <name type="scientific">Portunus trituberculatus</name>
    <name type="common">Swimming crab</name>
    <name type="synonym">Neptunus trituberculatus</name>
    <dbReference type="NCBI Taxonomy" id="210409"/>
    <lineage>
        <taxon>Eukaryota</taxon>
        <taxon>Metazoa</taxon>
        <taxon>Ecdysozoa</taxon>
        <taxon>Arthropoda</taxon>
        <taxon>Crustacea</taxon>
        <taxon>Multicrustacea</taxon>
        <taxon>Malacostraca</taxon>
        <taxon>Eumalacostraca</taxon>
        <taxon>Eucarida</taxon>
        <taxon>Decapoda</taxon>
        <taxon>Pleocyemata</taxon>
        <taxon>Brachyura</taxon>
        <taxon>Eubrachyura</taxon>
        <taxon>Portunoidea</taxon>
        <taxon>Portunidae</taxon>
        <taxon>Portuninae</taxon>
        <taxon>Portunus</taxon>
    </lineage>
</organism>
<proteinExistence type="predicted"/>
<accession>A0A5B7IK45</accession>
<name>A0A5B7IK45_PORTR</name>
<sequence>MGHLQRYLPSQSIQPGWSEVFYASILGLITLQHERRCVYYTAMTIVNRSPLSCLCSKVGTSSLSSLFSYVRANKVGASLGRCPVKCISWALDVGVWSITRQNQIFVTTVVAGDTRSGVSSLPLAVDTVLGLLRYEVDHSAHVRKR</sequence>
<protein>
    <submittedName>
        <fullName evidence="1">Uncharacterized protein</fullName>
    </submittedName>
</protein>
<reference evidence="1 2" key="1">
    <citation type="submission" date="2019-05" db="EMBL/GenBank/DDBJ databases">
        <title>Another draft genome of Portunus trituberculatus and its Hox gene families provides insights of decapod evolution.</title>
        <authorList>
            <person name="Jeong J.-H."/>
            <person name="Song I."/>
            <person name="Kim S."/>
            <person name="Choi T."/>
            <person name="Kim D."/>
            <person name="Ryu S."/>
            <person name="Kim W."/>
        </authorList>
    </citation>
    <scope>NUCLEOTIDE SEQUENCE [LARGE SCALE GENOMIC DNA]</scope>
    <source>
        <tissue evidence="1">Muscle</tissue>
    </source>
</reference>
<evidence type="ECO:0000313" key="1">
    <source>
        <dbReference type="EMBL" id="MPC82695.1"/>
    </source>
</evidence>
<dbReference type="AlphaFoldDB" id="A0A5B7IK45"/>
<keyword evidence="2" id="KW-1185">Reference proteome</keyword>
<evidence type="ECO:0000313" key="2">
    <source>
        <dbReference type="Proteomes" id="UP000324222"/>
    </source>
</evidence>
<dbReference type="Proteomes" id="UP000324222">
    <property type="component" value="Unassembled WGS sequence"/>
</dbReference>
<dbReference type="EMBL" id="VSRR010060476">
    <property type="protein sequence ID" value="MPC82695.1"/>
    <property type="molecule type" value="Genomic_DNA"/>
</dbReference>